<dbReference type="InterPro" id="IPR012786">
    <property type="entry name" value="Protocat_dOase_a"/>
</dbReference>
<dbReference type="Proteomes" id="UP000295696">
    <property type="component" value="Unassembled WGS sequence"/>
</dbReference>
<dbReference type="GO" id="GO:0018578">
    <property type="term" value="F:protocatechuate 3,4-dioxygenase activity"/>
    <property type="evidence" value="ECO:0007669"/>
    <property type="project" value="InterPro"/>
</dbReference>
<comment type="similarity">
    <text evidence="1">Belongs to the intradiol ring-cleavage dioxygenase family.</text>
</comment>
<dbReference type="InterPro" id="IPR000627">
    <property type="entry name" value="Intradiol_dOase_C"/>
</dbReference>
<organism evidence="5 6">
    <name type="scientific">Primorskyibacter sedentarius</name>
    <dbReference type="NCBI Taxonomy" id="745311"/>
    <lineage>
        <taxon>Bacteria</taxon>
        <taxon>Pseudomonadati</taxon>
        <taxon>Pseudomonadota</taxon>
        <taxon>Alphaproteobacteria</taxon>
        <taxon>Rhodobacterales</taxon>
        <taxon>Roseobacteraceae</taxon>
        <taxon>Primorskyibacter</taxon>
    </lineage>
</organism>
<dbReference type="InterPro" id="IPR050770">
    <property type="entry name" value="Intradiol_RC_Dioxygenase"/>
</dbReference>
<dbReference type="PANTHER" id="PTHR33711">
    <property type="entry name" value="DIOXYGENASE, PUTATIVE (AFU_ORTHOLOGUE AFUA_2G02910)-RELATED"/>
    <property type="match status" value="1"/>
</dbReference>
<sequence length="205" mass="23255">MTYNPENRRFPLSQHTIGPFFPPGFFQPGDNDLTRYSADATPTEQGEVFILHGNVCKEGRLPVPNMILEMWQADANGRFRSECDPEGDQADPDFIAWGRSWTTMEGDYSFRSVLPGSYEEDGQRRAPHLNVLLMGIGLMKPVTTTLYFPQFAELNAKDPILNLVPEHQRDRLLVQPDGEVDGVPAYRFDILTRGPADEETIFFET</sequence>
<evidence type="ECO:0000313" key="5">
    <source>
        <dbReference type="EMBL" id="TCS64607.1"/>
    </source>
</evidence>
<keyword evidence="3" id="KW-0560">Oxidoreductase</keyword>
<accession>A0A4R3JFJ6</accession>
<dbReference type="PANTHER" id="PTHR33711:SF9">
    <property type="entry name" value="PROTOCATECHUATE 3,4-DIOXYGENASE ALPHA CHAIN"/>
    <property type="match status" value="1"/>
</dbReference>
<dbReference type="RefSeq" id="WP_165907505.1">
    <property type="nucleotide sequence ID" value="NZ_SLZU01000005.1"/>
</dbReference>
<keyword evidence="2 5" id="KW-0223">Dioxygenase</keyword>
<evidence type="ECO:0000259" key="4">
    <source>
        <dbReference type="Pfam" id="PF00775"/>
    </source>
</evidence>
<dbReference type="GO" id="GO:0008199">
    <property type="term" value="F:ferric iron binding"/>
    <property type="evidence" value="ECO:0007669"/>
    <property type="project" value="InterPro"/>
</dbReference>
<dbReference type="EMBL" id="SLZU01000005">
    <property type="protein sequence ID" value="TCS64607.1"/>
    <property type="molecule type" value="Genomic_DNA"/>
</dbReference>
<comment type="caution">
    <text evidence="5">The sequence shown here is derived from an EMBL/GenBank/DDBJ whole genome shotgun (WGS) entry which is preliminary data.</text>
</comment>
<feature type="domain" description="Intradiol ring-cleavage dioxygenases" evidence="4">
    <location>
        <begin position="18"/>
        <end position="193"/>
    </location>
</feature>
<gene>
    <name evidence="5" type="ORF">EDD52_105168</name>
</gene>
<dbReference type="InterPro" id="IPR039387">
    <property type="entry name" value="3_4-PCD"/>
</dbReference>
<keyword evidence="6" id="KW-1185">Reference proteome</keyword>
<dbReference type="Pfam" id="PF00775">
    <property type="entry name" value="Dioxygenase_C"/>
    <property type="match status" value="1"/>
</dbReference>
<protein>
    <submittedName>
        <fullName evidence="5">Protocatechuate 3,4-dioxygenase alpha subunit</fullName>
    </submittedName>
</protein>
<dbReference type="AlphaFoldDB" id="A0A4R3JFJ6"/>
<proteinExistence type="inferred from homology"/>
<evidence type="ECO:0000256" key="1">
    <source>
        <dbReference type="ARBA" id="ARBA00007825"/>
    </source>
</evidence>
<reference evidence="5 6" key="1">
    <citation type="submission" date="2019-03" db="EMBL/GenBank/DDBJ databases">
        <title>Genomic Encyclopedia of Type Strains, Phase IV (KMG-IV): sequencing the most valuable type-strain genomes for metagenomic binning, comparative biology and taxonomic classification.</title>
        <authorList>
            <person name="Goeker M."/>
        </authorList>
    </citation>
    <scope>NUCLEOTIDE SEQUENCE [LARGE SCALE GENOMIC DNA]</scope>
    <source>
        <strain evidence="5 6">DSM 104836</strain>
    </source>
</reference>
<evidence type="ECO:0000256" key="2">
    <source>
        <dbReference type="ARBA" id="ARBA00022964"/>
    </source>
</evidence>
<evidence type="ECO:0000313" key="6">
    <source>
        <dbReference type="Proteomes" id="UP000295696"/>
    </source>
</evidence>
<dbReference type="CDD" id="cd03459">
    <property type="entry name" value="3_4-PCD"/>
    <property type="match status" value="1"/>
</dbReference>
<dbReference type="NCBIfam" id="TIGR02423">
    <property type="entry name" value="protocat_alph"/>
    <property type="match status" value="1"/>
</dbReference>
<evidence type="ECO:0000256" key="3">
    <source>
        <dbReference type="ARBA" id="ARBA00023002"/>
    </source>
</evidence>
<name>A0A4R3JFJ6_9RHOB</name>
<dbReference type="InterPro" id="IPR015889">
    <property type="entry name" value="Intradiol_dOase_core"/>
</dbReference>
<dbReference type="Gene3D" id="2.60.130.10">
    <property type="entry name" value="Aromatic compound dioxygenase"/>
    <property type="match status" value="1"/>
</dbReference>
<dbReference type="SUPFAM" id="SSF49482">
    <property type="entry name" value="Aromatic compound dioxygenase"/>
    <property type="match status" value="1"/>
</dbReference>